<proteinExistence type="predicted"/>
<sequence>MEGKIIGEDDRGMGVRVIDNNGIEHTVAIGFKGEIQGHSQDGYANKAVNRTEEENENVNQTRRFAKNYIYQERGYNTIDHIENPDYIDAVRRALNTLSDRAFEDFFGALHTQLRSHHEDIGRPIDLPADVQRPDAVVYKLDIYLGVDIEASGLTDQARSLADAHGLDYDEGSAMTTAEALDDETLDEWRGFGDHLTDLADDDLKLEISAVSGIHVGFPNERGEHEVEWTDQPLNREPDTRLELLPAEPGSLSEFRQYLDHHLRCQVRDCFVGMGLVPPDPYKVVGFGKFIYARRYDHYDLYPQLHLRDGDHNAVIQ</sequence>
<dbReference type="PATRIC" id="fig|1227492.4.peg.1008"/>
<keyword evidence="2" id="KW-1185">Reference proteome</keyword>
<dbReference type="AlphaFoldDB" id="M0AW11"/>
<dbReference type="OrthoDB" id="201005at2157"/>
<accession>M0AW11</accession>
<dbReference type="Proteomes" id="UP000011693">
    <property type="component" value="Unassembled WGS sequence"/>
</dbReference>
<name>M0AW11_9EURY</name>
<organism evidence="1 2">
    <name type="scientific">Natrialba chahannaoensis JCM 10990</name>
    <dbReference type="NCBI Taxonomy" id="1227492"/>
    <lineage>
        <taxon>Archaea</taxon>
        <taxon>Methanobacteriati</taxon>
        <taxon>Methanobacteriota</taxon>
        <taxon>Stenosarchaea group</taxon>
        <taxon>Halobacteria</taxon>
        <taxon>Halobacteriales</taxon>
        <taxon>Natrialbaceae</taxon>
        <taxon>Natrialba</taxon>
    </lineage>
</organism>
<protein>
    <submittedName>
        <fullName evidence="1">Uncharacterized protein</fullName>
    </submittedName>
</protein>
<dbReference type="RefSeq" id="WP_006166406.1">
    <property type="nucleotide sequence ID" value="NZ_AOIN01000036.1"/>
</dbReference>
<dbReference type="InterPro" id="IPR058264">
    <property type="entry name" value="DUF7958"/>
</dbReference>
<gene>
    <name evidence="1" type="ORF">C482_05216</name>
</gene>
<evidence type="ECO:0000313" key="1">
    <source>
        <dbReference type="EMBL" id="ELZ02740.1"/>
    </source>
</evidence>
<reference evidence="1 2" key="1">
    <citation type="journal article" date="2014" name="PLoS Genet.">
        <title>Phylogenetically driven sequencing of extremely halophilic archaea reveals strategies for static and dynamic osmo-response.</title>
        <authorList>
            <person name="Becker E.A."/>
            <person name="Seitzer P.M."/>
            <person name="Tritt A."/>
            <person name="Larsen D."/>
            <person name="Krusor M."/>
            <person name="Yao A.I."/>
            <person name="Wu D."/>
            <person name="Madern D."/>
            <person name="Eisen J.A."/>
            <person name="Darling A.E."/>
            <person name="Facciotti M.T."/>
        </authorList>
    </citation>
    <scope>NUCLEOTIDE SEQUENCE [LARGE SCALE GENOMIC DNA]</scope>
    <source>
        <strain evidence="1 2">JCM 10990</strain>
    </source>
</reference>
<dbReference type="EMBL" id="AOIN01000036">
    <property type="protein sequence ID" value="ELZ02740.1"/>
    <property type="molecule type" value="Genomic_DNA"/>
</dbReference>
<comment type="caution">
    <text evidence="1">The sequence shown here is derived from an EMBL/GenBank/DDBJ whole genome shotgun (WGS) entry which is preliminary data.</text>
</comment>
<evidence type="ECO:0000313" key="2">
    <source>
        <dbReference type="Proteomes" id="UP000011693"/>
    </source>
</evidence>
<dbReference type="Pfam" id="PF25858">
    <property type="entry name" value="DUF7958"/>
    <property type="match status" value="1"/>
</dbReference>
<dbReference type="STRING" id="1227492.C482_05216"/>